<protein>
    <recommendedName>
        <fullName evidence="1">DUF4113 domain-containing protein</fullName>
    </recommendedName>
</protein>
<sequence length="49" mass="5574">MKVMDEINMSYGRASIVTAAQGVDRFKANQEHLSAKYTTDWNDILKVKV</sequence>
<accession>A0A645A776</accession>
<proteinExistence type="predicted"/>
<name>A0A645A776_9ZZZZ</name>
<dbReference type="EMBL" id="VSSQ01011385">
    <property type="protein sequence ID" value="MPM46713.1"/>
    <property type="molecule type" value="Genomic_DNA"/>
</dbReference>
<organism evidence="2">
    <name type="scientific">bioreactor metagenome</name>
    <dbReference type="NCBI Taxonomy" id="1076179"/>
    <lineage>
        <taxon>unclassified sequences</taxon>
        <taxon>metagenomes</taxon>
        <taxon>ecological metagenomes</taxon>
    </lineage>
</organism>
<evidence type="ECO:0000313" key="2">
    <source>
        <dbReference type="EMBL" id="MPM46713.1"/>
    </source>
</evidence>
<reference evidence="2" key="1">
    <citation type="submission" date="2019-08" db="EMBL/GenBank/DDBJ databases">
        <authorList>
            <person name="Kucharzyk K."/>
            <person name="Murdoch R.W."/>
            <person name="Higgins S."/>
            <person name="Loffler F."/>
        </authorList>
    </citation>
    <scope>NUCLEOTIDE SEQUENCE</scope>
</reference>
<comment type="caution">
    <text evidence="2">The sequence shown here is derived from an EMBL/GenBank/DDBJ whole genome shotgun (WGS) entry which is preliminary data.</text>
</comment>
<dbReference type="AlphaFoldDB" id="A0A645A776"/>
<dbReference type="Pfam" id="PF13438">
    <property type="entry name" value="DUF4113"/>
    <property type="match status" value="1"/>
</dbReference>
<gene>
    <name evidence="2" type="ORF">SDC9_93419</name>
</gene>
<feature type="domain" description="DUF4113" evidence="1">
    <location>
        <begin position="1"/>
        <end position="47"/>
    </location>
</feature>
<evidence type="ECO:0000259" key="1">
    <source>
        <dbReference type="Pfam" id="PF13438"/>
    </source>
</evidence>
<dbReference type="InterPro" id="IPR025188">
    <property type="entry name" value="DUF4113"/>
</dbReference>